<name>A0A8X6F0L9_TRICU</name>
<comment type="cofactor">
    <cofactor evidence="1">
        <name>FMN</name>
        <dbReference type="ChEBI" id="CHEBI:58210"/>
    </cofactor>
</comment>
<evidence type="ECO:0000256" key="1">
    <source>
        <dbReference type="ARBA" id="ARBA00001917"/>
    </source>
</evidence>
<dbReference type="GO" id="GO:0016491">
    <property type="term" value="F:oxidoreductase activity"/>
    <property type="evidence" value="ECO:0007669"/>
    <property type="project" value="UniProtKB-KW"/>
</dbReference>
<feature type="non-terminal residue" evidence="4">
    <location>
        <position position="1"/>
    </location>
</feature>
<keyword evidence="2" id="KW-0560">Oxidoreductase</keyword>
<dbReference type="Proteomes" id="UP000887116">
    <property type="component" value="Unassembled WGS sequence"/>
</dbReference>
<dbReference type="AlphaFoldDB" id="A0A8X6F0L9"/>
<accession>A0A8X6F0L9</accession>
<evidence type="ECO:0000256" key="2">
    <source>
        <dbReference type="ARBA" id="ARBA00023002"/>
    </source>
</evidence>
<dbReference type="Gene3D" id="3.20.20.70">
    <property type="entry name" value="Aldolase class I"/>
    <property type="match status" value="1"/>
</dbReference>
<comment type="caution">
    <text evidence="4">The sequence shown here is derived from an EMBL/GenBank/DDBJ whole genome shotgun (WGS) entry which is preliminary data.</text>
</comment>
<feature type="domain" description="FMN hydroxy acid dehydrogenase" evidence="3">
    <location>
        <begin position="26"/>
        <end position="139"/>
    </location>
</feature>
<dbReference type="EMBL" id="BMAO01010279">
    <property type="protein sequence ID" value="GFQ66104.1"/>
    <property type="molecule type" value="Genomic_DNA"/>
</dbReference>
<evidence type="ECO:0000313" key="4">
    <source>
        <dbReference type="EMBL" id="GFQ66104.1"/>
    </source>
</evidence>
<dbReference type="InterPro" id="IPR037396">
    <property type="entry name" value="FMN_HAD"/>
</dbReference>
<organism evidence="4 5">
    <name type="scientific">Trichonephila clavata</name>
    <name type="common">Joro spider</name>
    <name type="synonym">Nephila clavata</name>
    <dbReference type="NCBI Taxonomy" id="2740835"/>
    <lineage>
        <taxon>Eukaryota</taxon>
        <taxon>Metazoa</taxon>
        <taxon>Ecdysozoa</taxon>
        <taxon>Arthropoda</taxon>
        <taxon>Chelicerata</taxon>
        <taxon>Arachnida</taxon>
        <taxon>Araneae</taxon>
        <taxon>Araneomorphae</taxon>
        <taxon>Entelegynae</taxon>
        <taxon>Araneoidea</taxon>
        <taxon>Nephilidae</taxon>
        <taxon>Trichonephila</taxon>
    </lineage>
</organism>
<dbReference type="InterPro" id="IPR013785">
    <property type="entry name" value="Aldolase_TIM"/>
</dbReference>
<dbReference type="PANTHER" id="PTHR10578">
    <property type="entry name" value="S -2-HYDROXY-ACID OXIDASE-RELATED"/>
    <property type="match status" value="1"/>
</dbReference>
<dbReference type="Pfam" id="PF01070">
    <property type="entry name" value="FMN_dh"/>
    <property type="match status" value="1"/>
</dbReference>
<evidence type="ECO:0000259" key="3">
    <source>
        <dbReference type="PROSITE" id="PS51349"/>
    </source>
</evidence>
<reference evidence="4" key="1">
    <citation type="submission" date="2020-07" db="EMBL/GenBank/DDBJ databases">
        <title>Multicomponent nature underlies the extraordinary mechanical properties of spider dragline silk.</title>
        <authorList>
            <person name="Kono N."/>
            <person name="Nakamura H."/>
            <person name="Mori M."/>
            <person name="Yoshida Y."/>
            <person name="Ohtoshi R."/>
            <person name="Malay A.D."/>
            <person name="Moran D.A.P."/>
            <person name="Tomita M."/>
            <person name="Numata K."/>
            <person name="Arakawa K."/>
        </authorList>
    </citation>
    <scope>NUCLEOTIDE SEQUENCE</scope>
</reference>
<dbReference type="SUPFAM" id="SSF51395">
    <property type="entry name" value="FMN-linked oxidoreductases"/>
    <property type="match status" value="1"/>
</dbReference>
<dbReference type="OrthoDB" id="25826at2759"/>
<protein>
    <recommendedName>
        <fullName evidence="3">FMN hydroxy acid dehydrogenase domain-containing protein</fullName>
    </recommendedName>
</protein>
<sequence length="139" mass="16089">DLTRRIQSTLFIQCGAVYKPRNCENVSLETMYNIEDFERCAPALLDPLSRDYIWSASGNQQTLWENKEAYKSIWIKKKVLRGIYDYTVETTVLGQKINFPVGIAPTAGQVMYHPEGDYGPVRGKFTPIHIYTYEGYLYF</sequence>
<proteinExistence type="predicted"/>
<dbReference type="PANTHER" id="PTHR10578:SF149">
    <property type="entry name" value="2-HYDROXYACID OXIDASE 2"/>
    <property type="match status" value="1"/>
</dbReference>
<dbReference type="PROSITE" id="PS51349">
    <property type="entry name" value="FMN_HYDROXY_ACID_DH_2"/>
    <property type="match status" value="1"/>
</dbReference>
<dbReference type="InterPro" id="IPR000262">
    <property type="entry name" value="FMN-dep_DH"/>
</dbReference>
<evidence type="ECO:0000313" key="5">
    <source>
        <dbReference type="Proteomes" id="UP000887116"/>
    </source>
</evidence>
<keyword evidence="5" id="KW-1185">Reference proteome</keyword>
<gene>
    <name evidence="4" type="ORF">TNCT_100511</name>
</gene>